<evidence type="ECO:0000256" key="1">
    <source>
        <dbReference type="SAM" id="MobiDB-lite"/>
    </source>
</evidence>
<feature type="compositionally biased region" description="Pro residues" evidence="1">
    <location>
        <begin position="191"/>
        <end position="201"/>
    </location>
</feature>
<dbReference type="EMBL" id="LCWV01000007">
    <property type="protein sequence ID" value="PWI71549.1"/>
    <property type="molecule type" value="Genomic_DNA"/>
</dbReference>
<protein>
    <submittedName>
        <fullName evidence="2">Uncharacterized protein</fullName>
    </submittedName>
</protein>
<dbReference type="AlphaFoldDB" id="A0A2U3EAL5"/>
<evidence type="ECO:0000313" key="2">
    <source>
        <dbReference type="EMBL" id="PWI71549.1"/>
    </source>
</evidence>
<dbReference type="Proteomes" id="UP000245956">
    <property type="component" value="Unassembled WGS sequence"/>
</dbReference>
<name>A0A2U3EAL5_PURLI</name>
<feature type="region of interest" description="Disordered" evidence="1">
    <location>
        <begin position="161"/>
        <end position="208"/>
    </location>
</feature>
<accession>A0A2U3EAL5</accession>
<gene>
    <name evidence="2" type="ORF">PCL_11643</name>
</gene>
<evidence type="ECO:0000313" key="3">
    <source>
        <dbReference type="Proteomes" id="UP000245956"/>
    </source>
</evidence>
<proteinExistence type="predicted"/>
<comment type="caution">
    <text evidence="2">The sequence shown here is derived from an EMBL/GenBank/DDBJ whole genome shotgun (WGS) entry which is preliminary data.</text>
</comment>
<reference evidence="2 3" key="1">
    <citation type="journal article" date="2016" name="Front. Microbiol.">
        <title>Genome and transcriptome sequences reveal the specific parasitism of the nematophagous Purpureocillium lilacinum 36-1.</title>
        <authorList>
            <person name="Xie J."/>
            <person name="Li S."/>
            <person name="Mo C."/>
            <person name="Xiao X."/>
            <person name="Peng D."/>
            <person name="Wang G."/>
            <person name="Xiao Y."/>
        </authorList>
    </citation>
    <scope>NUCLEOTIDE SEQUENCE [LARGE SCALE GENOMIC DNA]</scope>
    <source>
        <strain evidence="2 3">36-1</strain>
    </source>
</reference>
<organism evidence="2 3">
    <name type="scientific">Purpureocillium lilacinum</name>
    <name type="common">Paecilomyces lilacinus</name>
    <dbReference type="NCBI Taxonomy" id="33203"/>
    <lineage>
        <taxon>Eukaryota</taxon>
        <taxon>Fungi</taxon>
        <taxon>Dikarya</taxon>
        <taxon>Ascomycota</taxon>
        <taxon>Pezizomycotina</taxon>
        <taxon>Sordariomycetes</taxon>
        <taxon>Hypocreomycetidae</taxon>
        <taxon>Hypocreales</taxon>
        <taxon>Ophiocordycipitaceae</taxon>
        <taxon>Purpureocillium</taxon>
    </lineage>
</organism>
<sequence length="208" mass="22184">MADVHHVAVGPAADCATVTLRFALPGPNRNRSGVIGPLQRRVLGGASRQPFARGDWTPKPGPWKACWAAESQREEGRRGCESLALRQTARNSTRPTRLTSAGKIAACARAAATGDRRRRAPAVLVLTCGDSEEGQWRPPPANFLNLSALRVPTWPPRLVPCSESTADAQHHQQAPAGSLASQLARLASRRPTPPTRAPPGPQQASRAP</sequence>